<protein>
    <submittedName>
        <fullName evidence="9">ABC transporter permease</fullName>
    </submittedName>
</protein>
<evidence type="ECO:0000256" key="6">
    <source>
        <dbReference type="ARBA" id="ARBA00023136"/>
    </source>
</evidence>
<feature type="transmembrane region" description="Helical" evidence="7">
    <location>
        <begin position="100"/>
        <end position="122"/>
    </location>
</feature>
<evidence type="ECO:0000256" key="4">
    <source>
        <dbReference type="ARBA" id="ARBA00022692"/>
    </source>
</evidence>
<dbReference type="CDD" id="cd06261">
    <property type="entry name" value="TM_PBP2"/>
    <property type="match status" value="1"/>
</dbReference>
<name>A0ABV3SPW7_9HYPH</name>
<evidence type="ECO:0000256" key="3">
    <source>
        <dbReference type="ARBA" id="ARBA00022475"/>
    </source>
</evidence>
<dbReference type="Gene3D" id="1.10.3720.10">
    <property type="entry name" value="MetI-like"/>
    <property type="match status" value="1"/>
</dbReference>
<feature type="transmembrane region" description="Helical" evidence="7">
    <location>
        <begin position="239"/>
        <end position="264"/>
    </location>
</feature>
<dbReference type="SUPFAM" id="SSF161098">
    <property type="entry name" value="MetI-like"/>
    <property type="match status" value="1"/>
</dbReference>
<keyword evidence="5 7" id="KW-1133">Transmembrane helix</keyword>
<feature type="transmembrane region" description="Helical" evidence="7">
    <location>
        <begin position="134"/>
        <end position="161"/>
    </location>
</feature>
<dbReference type="PANTHER" id="PTHR43163:SF6">
    <property type="entry name" value="DIPEPTIDE TRANSPORT SYSTEM PERMEASE PROTEIN DPPB-RELATED"/>
    <property type="match status" value="1"/>
</dbReference>
<evidence type="ECO:0000256" key="5">
    <source>
        <dbReference type="ARBA" id="ARBA00022989"/>
    </source>
</evidence>
<feature type="domain" description="ABC transmembrane type-1" evidence="8">
    <location>
        <begin position="98"/>
        <end position="303"/>
    </location>
</feature>
<reference evidence="9 10" key="1">
    <citation type="submission" date="2024-05" db="EMBL/GenBank/DDBJ databases">
        <authorList>
            <person name="Jiang F."/>
        </authorList>
    </citation>
    <scope>NUCLEOTIDE SEQUENCE [LARGE SCALE GENOMIC DNA]</scope>
    <source>
        <strain evidence="9 10">LZ166</strain>
    </source>
</reference>
<dbReference type="InterPro" id="IPR035906">
    <property type="entry name" value="MetI-like_sf"/>
</dbReference>
<evidence type="ECO:0000313" key="10">
    <source>
        <dbReference type="Proteomes" id="UP001556692"/>
    </source>
</evidence>
<accession>A0ABV3SPW7</accession>
<evidence type="ECO:0000256" key="1">
    <source>
        <dbReference type="ARBA" id="ARBA00004651"/>
    </source>
</evidence>
<keyword evidence="3" id="KW-1003">Cell membrane</keyword>
<dbReference type="EMBL" id="JBDPGJ010000004">
    <property type="protein sequence ID" value="MEX0407600.1"/>
    <property type="molecule type" value="Genomic_DNA"/>
</dbReference>
<feature type="transmembrane region" description="Helical" evidence="7">
    <location>
        <begin position="7"/>
        <end position="30"/>
    </location>
</feature>
<evidence type="ECO:0000313" key="9">
    <source>
        <dbReference type="EMBL" id="MEX0407600.1"/>
    </source>
</evidence>
<evidence type="ECO:0000256" key="2">
    <source>
        <dbReference type="ARBA" id="ARBA00022448"/>
    </source>
</evidence>
<comment type="subcellular location">
    <subcellularLocation>
        <location evidence="1 7">Cell membrane</location>
        <topology evidence="1 7">Multi-pass membrane protein</topology>
    </subcellularLocation>
</comment>
<dbReference type="PROSITE" id="PS50928">
    <property type="entry name" value="ABC_TM1"/>
    <property type="match status" value="1"/>
</dbReference>
<comment type="caution">
    <text evidence="9">The sequence shown here is derived from an EMBL/GenBank/DDBJ whole genome shotgun (WGS) entry which is preliminary data.</text>
</comment>
<dbReference type="Pfam" id="PF19300">
    <property type="entry name" value="BPD_transp_1_N"/>
    <property type="match status" value="1"/>
</dbReference>
<dbReference type="InterPro" id="IPR000515">
    <property type="entry name" value="MetI-like"/>
</dbReference>
<dbReference type="Pfam" id="PF00528">
    <property type="entry name" value="BPD_transp_1"/>
    <property type="match status" value="1"/>
</dbReference>
<feature type="transmembrane region" description="Helical" evidence="7">
    <location>
        <begin position="181"/>
        <end position="200"/>
    </location>
</feature>
<keyword evidence="10" id="KW-1185">Reference proteome</keyword>
<dbReference type="InterPro" id="IPR045621">
    <property type="entry name" value="BPD_transp_1_N"/>
</dbReference>
<sequence>MLRYGLFRLLSGLVTLLLVAAIVFVIVRIIPGDAAIILSGGDSVAGSAEDLELVRERLGLNLPIPVQFFIWLGDVAAYDLGTSLRTGNPVLQDIAQRFPFTLQIVLMAMVIAVVLGVPAGVMAARYVGSWGDRLLQTICVLALAAPSFWVGILIILALVTVFNWSAPLFWEPFWSDPAASIAQTIWPALAVGLRQVSLIARMTRSIMLDVLNEDYIRTARSKGLSEANVIFRHGLRNGLLPLVTLIGFEFAALFGALIVTETVFNVPGLGQYVVTSIANRDYPALQAIVLILASIVVVGNILVDFTYGWLDPRVRLAGRSK</sequence>
<keyword evidence="2 7" id="KW-0813">Transport</keyword>
<gene>
    <name evidence="9" type="ORF">ABGN05_18230</name>
</gene>
<evidence type="ECO:0000256" key="7">
    <source>
        <dbReference type="RuleBase" id="RU363032"/>
    </source>
</evidence>
<keyword evidence="6 7" id="KW-0472">Membrane</keyword>
<dbReference type="RefSeq" id="WP_367955476.1">
    <property type="nucleotide sequence ID" value="NZ_JBDPGJ010000004.1"/>
</dbReference>
<keyword evidence="4 7" id="KW-0812">Transmembrane</keyword>
<dbReference type="Proteomes" id="UP001556692">
    <property type="component" value="Unassembled WGS sequence"/>
</dbReference>
<feature type="transmembrane region" description="Helical" evidence="7">
    <location>
        <begin position="284"/>
        <end position="310"/>
    </location>
</feature>
<proteinExistence type="inferred from homology"/>
<dbReference type="PANTHER" id="PTHR43163">
    <property type="entry name" value="DIPEPTIDE TRANSPORT SYSTEM PERMEASE PROTEIN DPPB-RELATED"/>
    <property type="match status" value="1"/>
</dbReference>
<comment type="similarity">
    <text evidence="7">Belongs to the binding-protein-dependent transport system permease family.</text>
</comment>
<organism evidence="9 10">
    <name type="scientific">Aquibium pacificus</name>
    <dbReference type="NCBI Taxonomy" id="3153579"/>
    <lineage>
        <taxon>Bacteria</taxon>
        <taxon>Pseudomonadati</taxon>
        <taxon>Pseudomonadota</taxon>
        <taxon>Alphaproteobacteria</taxon>
        <taxon>Hyphomicrobiales</taxon>
        <taxon>Phyllobacteriaceae</taxon>
        <taxon>Aquibium</taxon>
    </lineage>
</organism>
<evidence type="ECO:0000259" key="8">
    <source>
        <dbReference type="PROSITE" id="PS50928"/>
    </source>
</evidence>